<keyword evidence="3" id="KW-1185">Reference proteome</keyword>
<dbReference type="Gene3D" id="3.40.50.2020">
    <property type="match status" value="1"/>
</dbReference>
<dbReference type="SUPFAM" id="SSF53271">
    <property type="entry name" value="PRTase-like"/>
    <property type="match status" value="1"/>
</dbReference>
<evidence type="ECO:0000313" key="3">
    <source>
        <dbReference type="Proteomes" id="UP000243498"/>
    </source>
</evidence>
<sequence length="191" mass="20990">MSPTRNALIAGPALRKAHSDIGYLAWEFLFGALGIQEYQLQHVQGHTISGYRLKHEKKTTIAALMRGGEPMALGISDTLPSAVFFHAKIPDDITKDHLHGQKTVILVDSVINSGRTMIQFIEHTRKEHKDIRIVVVAGVVQEETIVRGHAFAGAMQDHDVCVGALRVSSNKFVGFKGTDTGHRLFSTTHMA</sequence>
<keyword evidence="2" id="KW-0328">Glycosyltransferase</keyword>
<dbReference type="InterPro" id="IPR029057">
    <property type="entry name" value="PRTase-like"/>
</dbReference>
<dbReference type="GO" id="GO:0016757">
    <property type="term" value="F:glycosyltransferase activity"/>
    <property type="evidence" value="ECO:0007669"/>
    <property type="project" value="UniProtKB-KW"/>
</dbReference>
<protein>
    <submittedName>
        <fullName evidence="2">Phosphoribosyltransferase</fullName>
    </submittedName>
</protein>
<keyword evidence="2" id="KW-0808">Transferase</keyword>
<evidence type="ECO:0000259" key="1">
    <source>
        <dbReference type="Pfam" id="PF14681"/>
    </source>
</evidence>
<dbReference type="InterPro" id="IPR000836">
    <property type="entry name" value="PRTase_dom"/>
</dbReference>
<gene>
    <name evidence="2" type="ORF">NOR_07326</name>
</gene>
<dbReference type="Pfam" id="PF14681">
    <property type="entry name" value="UPRTase"/>
    <property type="match status" value="1"/>
</dbReference>
<name>A0A166YM24_METRR</name>
<organism evidence="2 3">
    <name type="scientific">Metarhizium rileyi (strain RCEF 4871)</name>
    <name type="common">Nomuraea rileyi</name>
    <dbReference type="NCBI Taxonomy" id="1649241"/>
    <lineage>
        <taxon>Eukaryota</taxon>
        <taxon>Fungi</taxon>
        <taxon>Dikarya</taxon>
        <taxon>Ascomycota</taxon>
        <taxon>Pezizomycotina</taxon>
        <taxon>Sordariomycetes</taxon>
        <taxon>Hypocreomycetidae</taxon>
        <taxon>Hypocreales</taxon>
        <taxon>Clavicipitaceae</taxon>
        <taxon>Metarhizium</taxon>
    </lineage>
</organism>
<feature type="domain" description="Phosphoribosyltransferase" evidence="1">
    <location>
        <begin position="1"/>
        <end position="187"/>
    </location>
</feature>
<reference evidence="2 3" key="1">
    <citation type="journal article" date="2016" name="Genome Biol. Evol.">
        <title>Divergent and convergent evolution of fungal pathogenicity.</title>
        <authorList>
            <person name="Shang Y."/>
            <person name="Xiao G."/>
            <person name="Zheng P."/>
            <person name="Cen K."/>
            <person name="Zhan S."/>
            <person name="Wang C."/>
        </authorList>
    </citation>
    <scope>NUCLEOTIDE SEQUENCE [LARGE SCALE GENOMIC DNA]</scope>
    <source>
        <strain evidence="2 3">RCEF 4871</strain>
    </source>
</reference>
<dbReference type="Proteomes" id="UP000243498">
    <property type="component" value="Unassembled WGS sequence"/>
</dbReference>
<evidence type="ECO:0000313" key="2">
    <source>
        <dbReference type="EMBL" id="OAA37050.1"/>
    </source>
</evidence>
<dbReference type="CDD" id="cd06223">
    <property type="entry name" value="PRTases_typeI"/>
    <property type="match status" value="1"/>
</dbReference>
<accession>A0A166YM24</accession>
<dbReference type="OMA" id="WYLANTF"/>
<dbReference type="OrthoDB" id="5416609at2759"/>
<comment type="caution">
    <text evidence="2">The sequence shown here is derived from an EMBL/GenBank/DDBJ whole genome shotgun (WGS) entry which is preliminary data.</text>
</comment>
<dbReference type="AlphaFoldDB" id="A0A166YM24"/>
<proteinExistence type="predicted"/>
<dbReference type="STRING" id="1081105.A0A166YM24"/>
<dbReference type="EMBL" id="AZHC01000032">
    <property type="protein sequence ID" value="OAA37050.1"/>
    <property type="molecule type" value="Genomic_DNA"/>
</dbReference>